<proteinExistence type="predicted"/>
<evidence type="ECO:0000256" key="1">
    <source>
        <dbReference type="SAM" id="Phobius"/>
    </source>
</evidence>
<reference evidence="2" key="1">
    <citation type="submission" date="2016-07" db="EMBL/GenBank/DDBJ databases">
        <authorList>
            <person name="Bretaudeau A."/>
        </authorList>
    </citation>
    <scope>NUCLEOTIDE SEQUENCE</scope>
    <source>
        <strain evidence="2">Rice</strain>
        <tissue evidence="2">Whole body</tissue>
    </source>
</reference>
<keyword evidence="1" id="KW-1133">Transmembrane helix</keyword>
<dbReference type="AlphaFoldDB" id="A0A2H1WZ89"/>
<keyword evidence="1" id="KW-0812">Transmembrane</keyword>
<gene>
    <name evidence="2" type="ORF">SFRICE_040259</name>
</gene>
<evidence type="ECO:0000313" key="2">
    <source>
        <dbReference type="EMBL" id="SOQ58317.1"/>
    </source>
</evidence>
<name>A0A2H1WZ89_SPOFR</name>
<protein>
    <submittedName>
        <fullName evidence="2">SFRICE_040259</fullName>
    </submittedName>
</protein>
<dbReference type="EMBL" id="ODYU01012162">
    <property type="protein sequence ID" value="SOQ58317.1"/>
    <property type="molecule type" value="Genomic_DNA"/>
</dbReference>
<accession>A0A2H1WZ89</accession>
<keyword evidence="1" id="KW-0472">Membrane</keyword>
<sequence length="127" mass="14264">MSTPYEPVDDHGPLLNIGFLQRLLSDKLYYTLLLTAGYFSVIPSLTFMRNSQVNTMFDLFPRSHASARMGRLDRSDTTASPKTDLKQRLHCVSEVTGGEITPFPILTIPDSPTNFKLLNPKRPTAHL</sequence>
<feature type="transmembrane region" description="Helical" evidence="1">
    <location>
        <begin position="28"/>
        <end position="48"/>
    </location>
</feature>
<organism evidence="2">
    <name type="scientific">Spodoptera frugiperda</name>
    <name type="common">Fall armyworm</name>
    <dbReference type="NCBI Taxonomy" id="7108"/>
    <lineage>
        <taxon>Eukaryota</taxon>
        <taxon>Metazoa</taxon>
        <taxon>Ecdysozoa</taxon>
        <taxon>Arthropoda</taxon>
        <taxon>Hexapoda</taxon>
        <taxon>Insecta</taxon>
        <taxon>Pterygota</taxon>
        <taxon>Neoptera</taxon>
        <taxon>Endopterygota</taxon>
        <taxon>Lepidoptera</taxon>
        <taxon>Glossata</taxon>
        <taxon>Ditrysia</taxon>
        <taxon>Noctuoidea</taxon>
        <taxon>Noctuidae</taxon>
        <taxon>Amphipyrinae</taxon>
        <taxon>Spodoptera</taxon>
    </lineage>
</organism>